<dbReference type="Proteomes" id="UP000029227">
    <property type="component" value="Unassembled WGS sequence"/>
</dbReference>
<proteinExistence type="predicted"/>
<comment type="caution">
    <text evidence="1">The sequence shown here is derived from an EMBL/GenBank/DDBJ whole genome shotgun (WGS) entry which is preliminary data.</text>
</comment>
<dbReference type="eggNOG" id="COG1013">
    <property type="taxonomic scope" value="Bacteria"/>
</dbReference>
<gene>
    <name evidence="1" type="ORF">JCM19237_1469</name>
</gene>
<evidence type="ECO:0000313" key="2">
    <source>
        <dbReference type="Proteomes" id="UP000029227"/>
    </source>
</evidence>
<name>A0A090R0B7_9GAMM</name>
<sequence>MNMMMHGNVYVAKIALGANMNQTIKALQEAEAYPAHL</sequence>
<dbReference type="EMBL" id="BBMN01000017">
    <property type="protein sequence ID" value="GAL07529.1"/>
    <property type="molecule type" value="Genomic_DNA"/>
</dbReference>
<protein>
    <submittedName>
        <fullName evidence="1">Pyruvate-flavodoxin oxidoreductase</fullName>
    </submittedName>
</protein>
<dbReference type="SUPFAM" id="SSF52518">
    <property type="entry name" value="Thiamin diphosphate-binding fold (THDP-binding)"/>
    <property type="match status" value="1"/>
</dbReference>
<dbReference type="AlphaFoldDB" id="A0A090R0B7"/>
<organism evidence="1 2">
    <name type="scientific">Photobacterium aphoticum</name>
    <dbReference type="NCBI Taxonomy" id="754436"/>
    <lineage>
        <taxon>Bacteria</taxon>
        <taxon>Pseudomonadati</taxon>
        <taxon>Pseudomonadota</taxon>
        <taxon>Gammaproteobacteria</taxon>
        <taxon>Vibrionales</taxon>
        <taxon>Vibrionaceae</taxon>
        <taxon>Photobacterium</taxon>
    </lineage>
</organism>
<accession>A0A090R0B7</accession>
<keyword evidence="1" id="KW-0670">Pyruvate</keyword>
<dbReference type="InterPro" id="IPR029061">
    <property type="entry name" value="THDP-binding"/>
</dbReference>
<reference evidence="1 2" key="1">
    <citation type="journal article" date="2014" name="Genome Announc.">
        <title>Draft Genome Sequences of Two Vibrionaceae Species, Vibrio ponticus C121 and Photobacterium aphoticum C119, Isolated as Coral Reef Microbiota.</title>
        <authorList>
            <person name="Al-saari N."/>
            <person name="Meirelles P.M."/>
            <person name="Mino S."/>
            <person name="Suda W."/>
            <person name="Oshima K."/>
            <person name="Hattori M."/>
            <person name="Ohkuma M."/>
            <person name="Thompson F.L."/>
            <person name="Gomez-Gil B."/>
            <person name="Sawabe T."/>
            <person name="Sawabe T."/>
        </authorList>
    </citation>
    <scope>NUCLEOTIDE SEQUENCE [LARGE SCALE GENOMIC DNA]</scope>
    <source>
        <strain evidence="1 2">JCM 19237</strain>
    </source>
</reference>
<dbReference type="Gene3D" id="3.40.50.970">
    <property type="match status" value="1"/>
</dbReference>
<evidence type="ECO:0000313" key="1">
    <source>
        <dbReference type="EMBL" id="GAL07529.1"/>
    </source>
</evidence>
<dbReference type="STRING" id="754436.JCM19237_1469"/>